<keyword evidence="1" id="KW-0812">Transmembrane</keyword>
<keyword evidence="3" id="KW-1185">Reference proteome</keyword>
<keyword evidence="1" id="KW-0472">Membrane</keyword>
<evidence type="ECO:0000313" key="2">
    <source>
        <dbReference type="EMBL" id="PSV48165.1"/>
    </source>
</evidence>
<feature type="transmembrane region" description="Helical" evidence="1">
    <location>
        <begin position="467"/>
        <end position="488"/>
    </location>
</feature>
<proteinExistence type="predicted"/>
<dbReference type="EMBL" id="PYOC01000002">
    <property type="protein sequence ID" value="PSV48165.1"/>
    <property type="molecule type" value="Genomic_DNA"/>
</dbReference>
<evidence type="ECO:0000313" key="3">
    <source>
        <dbReference type="Proteomes" id="UP000241803"/>
    </source>
</evidence>
<protein>
    <recommendedName>
        <fullName evidence="4">Pentapeptide repeat-containing protein</fullName>
    </recommendedName>
</protein>
<name>A0A2T3LA05_9GAMM</name>
<sequence>MSEVSLLNSPNESLAKRVVLEGDDAIHLWLKGKDAWNQWVEDNPEADVSFEDVDFSKYAPRLQADHSSLAHSFRDFHFPNGDITFSGTHFGNTDVDFSNITFAKGKIDFSYANFGEGNVDFAYTQFGDGIATFIQTSFGDGNVYFTEAKFGNGIILFSNSKFGQGNKYFSEATFGNGRVTFRDVNFNSGDVCFTNATFGIGKVDFSNTKFGDGILSFINTEFGEGDVDFSKVEFGDGNVRFANSILDSGKADFSRTVFGNGDVIFSNVDFGEGDVDFSKTKYGYGDIDFTKARFGLGQTDFSEAKFSDGNIRFSGATIGSNSFLFEKNTIKGFAYFNDLLGLTSTKLISFRHSIFEKSLDFSVKGMGCIPDFTSTKTTNQVVLQELEYKLRREGSWFKEQATDIDDIARLRRIKEIAENNKDHAAALRFHADEMRAKRWHEMGTSASLLDMCFSGLSNYGQSILRPFSALCTLMLTMVLYVVGFAFPLSLNPKDYSQWLSNTLNIDFSTYLYGFELAVSSALPFISSSRNVNKTAGEALADTLPSYFGAISLVYGGLCFLFLFLIGLGLRNRFRI</sequence>
<organism evidence="2 3">
    <name type="scientific">Photobacterium indicum</name>
    <dbReference type="NCBI Taxonomy" id="81447"/>
    <lineage>
        <taxon>Bacteria</taxon>
        <taxon>Pseudomonadati</taxon>
        <taxon>Pseudomonadota</taxon>
        <taxon>Gammaproteobacteria</taxon>
        <taxon>Vibrionales</taxon>
        <taxon>Vibrionaceae</taxon>
        <taxon>Photobacterium</taxon>
    </lineage>
</organism>
<keyword evidence="1" id="KW-1133">Transmembrane helix</keyword>
<feature type="transmembrane region" description="Helical" evidence="1">
    <location>
        <begin position="546"/>
        <end position="569"/>
    </location>
</feature>
<dbReference type="AlphaFoldDB" id="A0A2T3LA05"/>
<evidence type="ECO:0000256" key="1">
    <source>
        <dbReference type="SAM" id="Phobius"/>
    </source>
</evidence>
<feature type="transmembrane region" description="Helical" evidence="1">
    <location>
        <begin position="509"/>
        <end position="526"/>
    </location>
</feature>
<dbReference type="Proteomes" id="UP000241803">
    <property type="component" value="Unassembled WGS sequence"/>
</dbReference>
<accession>A0A2T3LA05</accession>
<dbReference type="RefSeq" id="WP_107252783.1">
    <property type="nucleotide sequence ID" value="NZ_PYOC01000002.1"/>
</dbReference>
<gene>
    <name evidence="2" type="ORF">C9J47_06375</name>
</gene>
<evidence type="ECO:0008006" key="4">
    <source>
        <dbReference type="Google" id="ProtNLM"/>
    </source>
</evidence>
<reference evidence="2 3" key="1">
    <citation type="submission" date="2018-03" db="EMBL/GenBank/DDBJ databases">
        <title>Whole genome sequencing of Histamine producing bacteria.</title>
        <authorList>
            <person name="Butler K."/>
        </authorList>
    </citation>
    <scope>NUCLEOTIDE SEQUENCE [LARGE SCALE GENOMIC DNA]</scope>
    <source>
        <strain evidence="2 3">ATCC 19614</strain>
    </source>
</reference>
<comment type="caution">
    <text evidence="2">The sequence shown here is derived from an EMBL/GenBank/DDBJ whole genome shotgun (WGS) entry which is preliminary data.</text>
</comment>